<dbReference type="SUPFAM" id="SSF53756">
    <property type="entry name" value="UDP-Glycosyltransferase/glycogen phosphorylase"/>
    <property type="match status" value="1"/>
</dbReference>
<dbReference type="InterPro" id="IPR001296">
    <property type="entry name" value="Glyco_trans_1"/>
</dbReference>
<reference evidence="6" key="1">
    <citation type="submission" date="2011-12" db="EMBL/GenBank/DDBJ databases">
        <title>Complete genome sequence of Streptomyces cattleya strain DSM 46488.</title>
        <authorList>
            <person name="Ou H.-Y."/>
            <person name="Li P."/>
            <person name="Zhao C."/>
            <person name="O'Hagan D."/>
            <person name="Deng Z."/>
        </authorList>
    </citation>
    <scope>NUCLEOTIDE SEQUENCE [LARGE SCALE GENOMIC DNA]</scope>
    <source>
        <strain evidence="6">ATCC 35852 / DSM 46488 / JCM 4925 / NBRC 14057 / NRRL 8057</strain>
    </source>
</reference>
<evidence type="ECO:0000313" key="5">
    <source>
        <dbReference type="EMBL" id="AEW93346.1"/>
    </source>
</evidence>
<dbReference type="PANTHER" id="PTHR45947:SF3">
    <property type="entry name" value="SULFOQUINOVOSYL TRANSFERASE SQD2"/>
    <property type="match status" value="1"/>
</dbReference>
<sequence length="384" mass="39936">MSSASIPSRGPLRAVQVFAGAPRGTAAGVLGDHVGSLAGGLTARGVEVTVCGPADAAVMHHCVRAGARFAHVETARQPGPWGDALAVAALRPALAGAGVVHAHGPRAAFLASLAVAGRKPLVVSWHGGAPHGGGRLLRLMERRAARSAAVVLAASYEQVDRVRRLGARDVRLAPVAPPPPGDEVPAAEAELLRQKTRAELGAVERPLVLSAGRLEEHKGYDLLLDAAVSWRALDPRPLVVVAGEGSRRGPLQRRIDAEDLPVRLVGDRDDLPWLLSAADLVVQPGRRESHPHVVQHTLRAGVPLVATAVGGVPELVGDAAVLVPYGEPRTLARAVTALLTDPRARARLATAGPAQAATWPTEDDTVAQVLSLYDELTLPGPAAW</sequence>
<dbReference type="EMBL" id="CP003219">
    <property type="protein sequence ID" value="AEW93346.1"/>
    <property type="molecule type" value="Genomic_DNA"/>
</dbReference>
<gene>
    <name evidence="5" type="ordered locus">SCATT_09750</name>
</gene>
<keyword evidence="6" id="KW-1185">Reference proteome</keyword>
<accession>G8WN63</accession>
<dbReference type="InterPro" id="IPR028098">
    <property type="entry name" value="Glyco_trans_4-like_N"/>
</dbReference>
<evidence type="ECO:0000259" key="3">
    <source>
        <dbReference type="Pfam" id="PF00534"/>
    </source>
</evidence>
<dbReference type="CDD" id="cd03801">
    <property type="entry name" value="GT4_PimA-like"/>
    <property type="match status" value="1"/>
</dbReference>
<dbReference type="PANTHER" id="PTHR45947">
    <property type="entry name" value="SULFOQUINOVOSYL TRANSFERASE SQD2"/>
    <property type="match status" value="1"/>
</dbReference>
<dbReference type="Gene3D" id="3.40.50.2000">
    <property type="entry name" value="Glycogen Phosphorylase B"/>
    <property type="match status" value="2"/>
</dbReference>
<dbReference type="GO" id="GO:0016758">
    <property type="term" value="F:hexosyltransferase activity"/>
    <property type="evidence" value="ECO:0007669"/>
    <property type="project" value="TreeGrafter"/>
</dbReference>
<dbReference type="RefSeq" id="WP_014141741.1">
    <property type="nucleotide sequence ID" value="NC_016111.1"/>
</dbReference>
<keyword evidence="1" id="KW-0328">Glycosyltransferase</keyword>
<dbReference type="Pfam" id="PF00534">
    <property type="entry name" value="Glycos_transf_1"/>
    <property type="match status" value="1"/>
</dbReference>
<dbReference type="AlphaFoldDB" id="F8JX64"/>
<proteinExistence type="predicted"/>
<name>F8JX64_STREN</name>
<evidence type="ECO:0000256" key="2">
    <source>
        <dbReference type="ARBA" id="ARBA00022679"/>
    </source>
</evidence>
<dbReference type="GO" id="GO:1901137">
    <property type="term" value="P:carbohydrate derivative biosynthetic process"/>
    <property type="evidence" value="ECO:0007669"/>
    <property type="project" value="UniProtKB-ARBA"/>
</dbReference>
<dbReference type="HOGENOM" id="CLU_009583_0_3_11"/>
<dbReference type="PATRIC" id="fig|1003195.11.peg.2562"/>
<dbReference type="KEGG" id="sct:SCAT_0973"/>
<dbReference type="KEGG" id="scy:SCATT_09750"/>
<accession>F8JX64</accession>
<dbReference type="OrthoDB" id="3268555at2"/>
<protein>
    <submittedName>
        <fullName evidence="5">Putative glycosyl transferase</fullName>
    </submittedName>
</protein>
<feature type="domain" description="Glycosyltransferase subfamily 4-like N-terminal" evidence="4">
    <location>
        <begin position="32"/>
        <end position="176"/>
    </location>
</feature>
<keyword evidence="2 5" id="KW-0808">Transferase</keyword>
<evidence type="ECO:0000259" key="4">
    <source>
        <dbReference type="Pfam" id="PF13579"/>
    </source>
</evidence>
<dbReference type="eggNOG" id="COG0438">
    <property type="taxonomic scope" value="Bacteria"/>
</dbReference>
<evidence type="ECO:0000256" key="1">
    <source>
        <dbReference type="ARBA" id="ARBA00022676"/>
    </source>
</evidence>
<feature type="domain" description="Glycosyl transferase family 1" evidence="3">
    <location>
        <begin position="195"/>
        <end position="352"/>
    </location>
</feature>
<dbReference type="InterPro" id="IPR050194">
    <property type="entry name" value="Glycosyltransferase_grp1"/>
</dbReference>
<organism evidence="5 6">
    <name type="scientific">Streptantibioticus cattleyicolor (strain ATCC 35852 / DSM 46488 / JCM 4925 / NBRC 14057 / NRRL 8057)</name>
    <name type="common">Streptomyces cattleya</name>
    <dbReference type="NCBI Taxonomy" id="1003195"/>
    <lineage>
        <taxon>Bacteria</taxon>
        <taxon>Bacillati</taxon>
        <taxon>Actinomycetota</taxon>
        <taxon>Actinomycetes</taxon>
        <taxon>Kitasatosporales</taxon>
        <taxon>Streptomycetaceae</taxon>
        <taxon>Streptantibioticus</taxon>
    </lineage>
</organism>
<dbReference type="Pfam" id="PF13579">
    <property type="entry name" value="Glyco_trans_4_4"/>
    <property type="match status" value="1"/>
</dbReference>
<dbReference type="Proteomes" id="UP000007842">
    <property type="component" value="Chromosome"/>
</dbReference>
<dbReference type="STRING" id="1003195.SCATT_09750"/>
<evidence type="ECO:0000313" key="6">
    <source>
        <dbReference type="Proteomes" id="UP000007842"/>
    </source>
</evidence>